<comment type="catalytic activity">
    <reaction evidence="2">
        <text>a ribonucleoside 5'-diphosphate + ATP = a ribonucleoside 5'-triphosphate + ADP</text>
        <dbReference type="Rhea" id="RHEA:18113"/>
        <dbReference type="ChEBI" id="CHEBI:30616"/>
        <dbReference type="ChEBI" id="CHEBI:57930"/>
        <dbReference type="ChEBI" id="CHEBI:61557"/>
        <dbReference type="ChEBI" id="CHEBI:456216"/>
        <dbReference type="EC" id="2.7.4.6"/>
    </reaction>
</comment>
<evidence type="ECO:0000256" key="15">
    <source>
        <dbReference type="ARBA" id="ARBA00058621"/>
    </source>
</evidence>
<evidence type="ECO:0000256" key="9">
    <source>
        <dbReference type="ARBA" id="ARBA00022723"/>
    </source>
</evidence>
<evidence type="ECO:0000256" key="18">
    <source>
        <dbReference type="RuleBase" id="RU004013"/>
    </source>
</evidence>
<feature type="active site" description="Pros-phosphohistidine intermediate" evidence="16">
    <location>
        <position position="213"/>
    </location>
</feature>
<feature type="domain" description="Nucleoside diphosphate kinase-like" evidence="19">
    <location>
        <begin position="99"/>
        <end position="236"/>
    </location>
</feature>
<dbReference type="InterPro" id="IPR001564">
    <property type="entry name" value="Nucleoside_diP_kinase"/>
</dbReference>
<dbReference type="Pfam" id="PF00334">
    <property type="entry name" value="NDK"/>
    <property type="match status" value="1"/>
</dbReference>
<comment type="subcellular location">
    <subcellularLocation>
        <location evidence="5">Mitochondrion intermembrane space</location>
    </subcellularLocation>
    <subcellularLocation>
        <location evidence="4">Plastid</location>
        <location evidence="4">Chloroplast thylakoid lumen</location>
    </subcellularLocation>
</comment>
<protein>
    <recommendedName>
        <fullName evidence="18">Nucleoside diphosphate kinase</fullName>
        <ecNumber evidence="18">2.7.4.6</ecNumber>
    </recommendedName>
</protein>
<dbReference type="InterPro" id="IPR036850">
    <property type="entry name" value="NDK-like_dom_sf"/>
</dbReference>
<dbReference type="GO" id="GO:0005758">
    <property type="term" value="C:mitochondrial intermembrane space"/>
    <property type="evidence" value="ECO:0007669"/>
    <property type="project" value="UniProtKB-SubCell"/>
</dbReference>
<evidence type="ECO:0000256" key="6">
    <source>
        <dbReference type="ARBA" id="ARBA00008142"/>
    </source>
</evidence>
<evidence type="ECO:0000259" key="19">
    <source>
        <dbReference type="SMART" id="SM00562"/>
    </source>
</evidence>
<dbReference type="CDD" id="cd04413">
    <property type="entry name" value="NDPk_I"/>
    <property type="match status" value="1"/>
</dbReference>
<evidence type="ECO:0000256" key="11">
    <source>
        <dbReference type="ARBA" id="ARBA00022777"/>
    </source>
</evidence>
<dbReference type="PROSITE" id="PS51374">
    <property type="entry name" value="NDPK_LIKE"/>
    <property type="match status" value="1"/>
</dbReference>
<dbReference type="NCBIfam" id="NF001908">
    <property type="entry name" value="PRK00668.1"/>
    <property type="match status" value="1"/>
</dbReference>
<keyword evidence="14" id="KW-0546">Nucleotide metabolism</keyword>
<keyword evidence="12 18" id="KW-0067">ATP-binding</keyword>
<dbReference type="Gene3D" id="3.30.70.141">
    <property type="entry name" value="Nucleoside diphosphate kinase-like domain"/>
    <property type="match status" value="1"/>
</dbReference>
<dbReference type="InterPro" id="IPR034907">
    <property type="entry name" value="NDK-like_dom"/>
</dbReference>
<keyword evidence="21" id="KW-1185">Reference proteome</keyword>
<dbReference type="SMART" id="SM00562">
    <property type="entry name" value="NDK"/>
    <property type="match status" value="1"/>
</dbReference>
<name>A0A5N5P156_9ROSI</name>
<feature type="binding site" evidence="16">
    <location>
        <position position="189"/>
    </location>
    <ligand>
        <name>ATP</name>
        <dbReference type="ChEBI" id="CHEBI:30616"/>
    </ligand>
</feature>
<keyword evidence="10 18" id="KW-0547">Nucleotide-binding</keyword>
<dbReference type="FunFam" id="3.30.70.141:FF:000005">
    <property type="entry name" value="Nucleoside diphosphate kinase"/>
    <property type="match status" value="1"/>
</dbReference>
<evidence type="ECO:0000256" key="12">
    <source>
        <dbReference type="ARBA" id="ARBA00022840"/>
    </source>
</evidence>
<evidence type="ECO:0000313" key="20">
    <source>
        <dbReference type="EMBL" id="KAB5573464.1"/>
    </source>
</evidence>
<evidence type="ECO:0000313" key="21">
    <source>
        <dbReference type="Proteomes" id="UP000326939"/>
    </source>
</evidence>
<dbReference type="GO" id="GO:0006241">
    <property type="term" value="P:CTP biosynthetic process"/>
    <property type="evidence" value="ECO:0007669"/>
    <property type="project" value="InterPro"/>
</dbReference>
<dbReference type="GO" id="GO:0004550">
    <property type="term" value="F:nucleoside diphosphate kinase activity"/>
    <property type="evidence" value="ECO:0007669"/>
    <property type="project" value="UniProtKB-EC"/>
</dbReference>
<dbReference type="Proteomes" id="UP000326939">
    <property type="component" value="Chromosome 1"/>
</dbReference>
<comment type="subunit">
    <text evidence="7">Homohexamer.</text>
</comment>
<feature type="binding site" evidence="16">
    <location>
        <position position="155"/>
    </location>
    <ligand>
        <name>ATP</name>
        <dbReference type="ChEBI" id="CHEBI:30616"/>
    </ligand>
</feature>
<keyword evidence="11 18" id="KW-0418">Kinase</keyword>
<dbReference type="GO" id="GO:0009543">
    <property type="term" value="C:chloroplast thylakoid lumen"/>
    <property type="evidence" value="ECO:0007669"/>
    <property type="project" value="UniProtKB-SubCell"/>
</dbReference>
<evidence type="ECO:0000256" key="5">
    <source>
        <dbReference type="ARBA" id="ARBA00004569"/>
    </source>
</evidence>
<evidence type="ECO:0000256" key="16">
    <source>
        <dbReference type="PROSITE-ProRule" id="PRU00706"/>
    </source>
</evidence>
<evidence type="ECO:0000256" key="13">
    <source>
        <dbReference type="ARBA" id="ARBA00022842"/>
    </source>
</evidence>
<dbReference type="GO" id="GO:0006183">
    <property type="term" value="P:GTP biosynthetic process"/>
    <property type="evidence" value="ECO:0007669"/>
    <property type="project" value="InterPro"/>
</dbReference>
<feature type="binding site" evidence="16">
    <location>
        <position position="210"/>
    </location>
    <ligand>
        <name>ATP</name>
        <dbReference type="ChEBI" id="CHEBI:30616"/>
    </ligand>
</feature>
<dbReference type="PRINTS" id="PR01243">
    <property type="entry name" value="NUCDPKINASE"/>
</dbReference>
<sequence>MSSQICRSASRAARSLLSSASKTSRFCSEGRAAAAAAAVSLSGKLPLLASAYGRTGSSNVARQWISGALAIPAGVYMLQEQEAHAAEDKCSLSIFFFQLERTFIAIKPDGVQRGLISEIMSRFERKGFKLVAIKITVPSKDFAQKHYHDLKTRAFFDVLCDVFSSGPVIAMVWEGEGVIKYGRKLIGATDPQKSEPGTIRGDLAVVVGRNIIHGSDGPETAKDEINLWFKPEELVNYSSNAEKWLYGVN</sequence>
<evidence type="ECO:0000256" key="10">
    <source>
        <dbReference type="ARBA" id="ARBA00022741"/>
    </source>
</evidence>
<gene>
    <name evidence="20" type="ORF">DKX38_000658</name>
</gene>
<evidence type="ECO:0000256" key="3">
    <source>
        <dbReference type="ARBA" id="ARBA00001946"/>
    </source>
</evidence>
<dbReference type="GO" id="GO:0006228">
    <property type="term" value="P:UTP biosynthetic process"/>
    <property type="evidence" value="ECO:0007669"/>
    <property type="project" value="InterPro"/>
</dbReference>
<dbReference type="EC" id="2.7.4.6" evidence="18"/>
<evidence type="ECO:0000256" key="14">
    <source>
        <dbReference type="ARBA" id="ARBA00023080"/>
    </source>
</evidence>
<dbReference type="PANTHER" id="PTHR11349">
    <property type="entry name" value="NUCLEOSIDE DIPHOSPHATE KINASE"/>
    <property type="match status" value="1"/>
</dbReference>
<evidence type="ECO:0000256" key="8">
    <source>
        <dbReference type="ARBA" id="ARBA00022679"/>
    </source>
</evidence>
<evidence type="ECO:0000256" key="7">
    <source>
        <dbReference type="ARBA" id="ARBA00011643"/>
    </source>
</evidence>
<evidence type="ECO:0000256" key="17">
    <source>
        <dbReference type="RuleBase" id="RU004011"/>
    </source>
</evidence>
<comment type="caution">
    <text evidence="20">The sequence shown here is derived from an EMBL/GenBank/DDBJ whole genome shotgun (WGS) entry which is preliminary data.</text>
</comment>
<comment type="similarity">
    <text evidence="6 16 17">Belongs to the NDK family.</text>
</comment>
<dbReference type="InterPro" id="IPR023005">
    <property type="entry name" value="Nucleoside_diP_kinase_AS"/>
</dbReference>
<evidence type="ECO:0000256" key="2">
    <source>
        <dbReference type="ARBA" id="ARBA00000937"/>
    </source>
</evidence>
<dbReference type="SUPFAM" id="SSF54919">
    <property type="entry name" value="Nucleoside diphosphate kinase, NDK"/>
    <property type="match status" value="1"/>
</dbReference>
<dbReference type="EMBL" id="VDCV01000001">
    <property type="protein sequence ID" value="KAB5573464.1"/>
    <property type="molecule type" value="Genomic_DNA"/>
</dbReference>
<keyword evidence="13" id="KW-0460">Magnesium</keyword>
<evidence type="ECO:0000256" key="1">
    <source>
        <dbReference type="ARBA" id="ARBA00000082"/>
    </source>
</evidence>
<dbReference type="HAMAP" id="MF_00451">
    <property type="entry name" value="NDP_kinase"/>
    <property type="match status" value="1"/>
</dbReference>
<feature type="binding site" evidence="16">
    <location>
        <position position="107"/>
    </location>
    <ligand>
        <name>ATP</name>
        <dbReference type="ChEBI" id="CHEBI:30616"/>
    </ligand>
</feature>
<keyword evidence="9" id="KW-0479">Metal-binding</keyword>
<reference evidence="21" key="1">
    <citation type="journal article" date="2019" name="Gigascience">
        <title>De novo genome assembly of the endangered Acer yangbiense, a plant species with extremely small populations endemic to Yunnan Province, China.</title>
        <authorList>
            <person name="Yang J."/>
            <person name="Wariss H.M."/>
            <person name="Tao L."/>
            <person name="Zhang R."/>
            <person name="Yun Q."/>
            <person name="Hollingsworth P."/>
            <person name="Dao Z."/>
            <person name="Luo G."/>
            <person name="Guo H."/>
            <person name="Ma Y."/>
            <person name="Sun W."/>
        </authorList>
    </citation>
    <scope>NUCLEOTIDE SEQUENCE [LARGE SCALE GENOMIC DNA]</scope>
    <source>
        <strain evidence="21">cv. br00</strain>
    </source>
</reference>
<dbReference type="GO" id="GO:0005524">
    <property type="term" value="F:ATP binding"/>
    <property type="evidence" value="ECO:0007669"/>
    <property type="project" value="UniProtKB-KW"/>
</dbReference>
<comment type="cofactor">
    <cofactor evidence="3">
        <name>Mg(2+)</name>
        <dbReference type="ChEBI" id="CHEBI:18420"/>
    </cofactor>
</comment>
<keyword evidence="8 18" id="KW-0808">Transferase</keyword>
<organism evidence="20 21">
    <name type="scientific">Salix brachista</name>
    <dbReference type="NCBI Taxonomy" id="2182728"/>
    <lineage>
        <taxon>Eukaryota</taxon>
        <taxon>Viridiplantae</taxon>
        <taxon>Streptophyta</taxon>
        <taxon>Embryophyta</taxon>
        <taxon>Tracheophyta</taxon>
        <taxon>Spermatophyta</taxon>
        <taxon>Magnoliopsida</taxon>
        <taxon>eudicotyledons</taxon>
        <taxon>Gunneridae</taxon>
        <taxon>Pentapetalae</taxon>
        <taxon>rosids</taxon>
        <taxon>fabids</taxon>
        <taxon>Malpighiales</taxon>
        <taxon>Salicaceae</taxon>
        <taxon>Saliceae</taxon>
        <taxon>Salix</taxon>
    </lineage>
</organism>
<accession>A0A5N5P156</accession>
<feature type="binding site" evidence="16">
    <location>
        <position position="200"/>
    </location>
    <ligand>
        <name>ATP</name>
        <dbReference type="ChEBI" id="CHEBI:30616"/>
    </ligand>
</feature>
<dbReference type="PROSITE" id="PS00469">
    <property type="entry name" value="NDPK"/>
    <property type="match status" value="1"/>
</dbReference>
<dbReference type="GO" id="GO:0046872">
    <property type="term" value="F:metal ion binding"/>
    <property type="evidence" value="ECO:0007669"/>
    <property type="project" value="UniProtKB-KW"/>
</dbReference>
<dbReference type="AlphaFoldDB" id="A0A5N5P156"/>
<proteinExistence type="inferred from homology"/>
<comment type="function">
    <text evidence="15">Major role in the synthesis of nucleoside triphosphates other than ATP. The ATP gamma phosphate is transferred to the NDP beta phosphate via a ping-pong mechanism, using a phosphorylated active-site intermediate. Shows the highest specificity towards GDP.</text>
</comment>
<evidence type="ECO:0000256" key="4">
    <source>
        <dbReference type="ARBA" id="ARBA00004456"/>
    </source>
</evidence>
<comment type="catalytic activity">
    <reaction evidence="1 18">
        <text>a 2'-deoxyribonucleoside 5'-diphosphate + ATP = a 2'-deoxyribonucleoside 5'-triphosphate + ADP</text>
        <dbReference type="Rhea" id="RHEA:44640"/>
        <dbReference type="ChEBI" id="CHEBI:30616"/>
        <dbReference type="ChEBI" id="CHEBI:61560"/>
        <dbReference type="ChEBI" id="CHEBI:73316"/>
        <dbReference type="ChEBI" id="CHEBI:456216"/>
        <dbReference type="EC" id="2.7.4.6"/>
    </reaction>
</comment>
<feature type="binding site" evidence="16">
    <location>
        <position position="183"/>
    </location>
    <ligand>
        <name>ATP</name>
        <dbReference type="ChEBI" id="CHEBI:30616"/>
    </ligand>
</feature>